<reference evidence="2 3" key="1">
    <citation type="submission" date="2019-08" db="EMBL/GenBank/DDBJ databases">
        <authorList>
            <person name="Peeters C."/>
        </authorList>
    </citation>
    <scope>NUCLEOTIDE SEQUENCE [LARGE SCALE GENOMIC DNA]</scope>
    <source>
        <strain evidence="2 3">LMG 31109</strain>
    </source>
</reference>
<feature type="region of interest" description="Disordered" evidence="1">
    <location>
        <begin position="135"/>
        <end position="165"/>
    </location>
</feature>
<dbReference type="Proteomes" id="UP000367825">
    <property type="component" value="Unassembled WGS sequence"/>
</dbReference>
<dbReference type="AlphaFoldDB" id="A0A5E4S564"/>
<sequence>MRAPVGRGRGGMWMAWPVWRAWLVAALLCVQVWGLQHEILHARSLSQAATAADVSGESGSYVAGTDTADDTGAAPHAARAARATRATRAVTASLAGAHVAPLDFGGHHHHCHLFEGATLAATMATAAWHWGGEARVDDTPPRATGRVHASAPRLPFESRAPPVPA</sequence>
<proteinExistence type="predicted"/>
<evidence type="ECO:0000313" key="3">
    <source>
        <dbReference type="Proteomes" id="UP000367825"/>
    </source>
</evidence>
<name>A0A5E4S564_9BURK</name>
<protein>
    <submittedName>
        <fullName evidence="2">Uncharacterized protein</fullName>
    </submittedName>
</protein>
<keyword evidence="3" id="KW-1185">Reference proteome</keyword>
<accession>A0A5E4S564</accession>
<evidence type="ECO:0000313" key="2">
    <source>
        <dbReference type="EMBL" id="VVD70777.1"/>
    </source>
</evidence>
<organism evidence="2 3">
    <name type="scientific">Pandoraea nosoerga</name>
    <dbReference type="NCBI Taxonomy" id="2508296"/>
    <lineage>
        <taxon>Bacteria</taxon>
        <taxon>Pseudomonadati</taxon>
        <taxon>Pseudomonadota</taxon>
        <taxon>Betaproteobacteria</taxon>
        <taxon>Burkholderiales</taxon>
        <taxon>Burkholderiaceae</taxon>
        <taxon>Pandoraea</taxon>
    </lineage>
</organism>
<gene>
    <name evidence="2" type="ORF">PNO31109_00589</name>
</gene>
<dbReference type="EMBL" id="CABPSC010000001">
    <property type="protein sequence ID" value="VVD70777.1"/>
    <property type="molecule type" value="Genomic_DNA"/>
</dbReference>
<evidence type="ECO:0000256" key="1">
    <source>
        <dbReference type="SAM" id="MobiDB-lite"/>
    </source>
</evidence>